<evidence type="ECO:0000256" key="1">
    <source>
        <dbReference type="SAM" id="MobiDB-lite"/>
    </source>
</evidence>
<dbReference type="RefSeq" id="WP_125092365.1">
    <property type="nucleotide sequence ID" value="NZ_RSAA01000020.1"/>
</dbReference>
<dbReference type="SMART" id="SM00834">
    <property type="entry name" value="CxxC_CXXC_SSSS"/>
    <property type="match status" value="1"/>
</dbReference>
<comment type="caution">
    <text evidence="3">The sequence shown here is derived from an EMBL/GenBank/DDBJ whole genome shotgun (WGS) entry which is preliminary data.</text>
</comment>
<evidence type="ECO:0000313" key="4">
    <source>
        <dbReference type="Proteomes" id="UP000274515"/>
    </source>
</evidence>
<feature type="compositionally biased region" description="Low complexity" evidence="1">
    <location>
        <begin position="118"/>
        <end position="133"/>
    </location>
</feature>
<feature type="region of interest" description="Disordered" evidence="1">
    <location>
        <begin position="24"/>
        <end position="106"/>
    </location>
</feature>
<organism evidence="3 4">
    <name type="scientific">Saccharopolyspora rhizosphaerae</name>
    <dbReference type="NCBI Taxonomy" id="2492662"/>
    <lineage>
        <taxon>Bacteria</taxon>
        <taxon>Bacillati</taxon>
        <taxon>Actinomycetota</taxon>
        <taxon>Actinomycetes</taxon>
        <taxon>Pseudonocardiales</taxon>
        <taxon>Pseudonocardiaceae</taxon>
        <taxon>Saccharopolyspora</taxon>
    </lineage>
</organism>
<feature type="compositionally biased region" description="Basic and acidic residues" evidence="1">
    <location>
        <begin position="77"/>
        <end position="106"/>
    </location>
</feature>
<dbReference type="InterPro" id="IPR013429">
    <property type="entry name" value="Regulatory_FmdB_Zinc_ribbon"/>
</dbReference>
<dbReference type="EMBL" id="RSAA01000020">
    <property type="protein sequence ID" value="RRO14296.1"/>
    <property type="molecule type" value="Genomic_DNA"/>
</dbReference>
<name>A0A3R8P1B9_9PSEU</name>
<keyword evidence="4" id="KW-1185">Reference proteome</keyword>
<dbReference type="Proteomes" id="UP000274515">
    <property type="component" value="Unassembled WGS sequence"/>
</dbReference>
<sequence length="144" mass="15704">MPMYDYSCDCGTTFEVLVPSWSSPAPDCPDCGARTHRRPPSPAVHGRAAPPTPLSSTPKSWEGLNNGDPATITHWRRTAEARREFEARHPEHHTRQEAIAAHEGRFERAPLTYRELATRAATTGDANRAAAEASRARGGDSSGE</sequence>
<feature type="region of interest" description="Disordered" evidence="1">
    <location>
        <begin position="118"/>
        <end position="144"/>
    </location>
</feature>
<reference evidence="3 4" key="1">
    <citation type="submission" date="2018-11" db="EMBL/GenBank/DDBJ databases">
        <title>Saccharopolyspora rhizosphaerae sp. nov., an actinomycete isolated from rhizosphere soil in Thailand.</title>
        <authorList>
            <person name="Intra B."/>
            <person name="Euanorasetr J."/>
            <person name="Take A."/>
            <person name="Inahashi Y."/>
            <person name="Mori M."/>
            <person name="Panbangred W."/>
            <person name="Matsumoto A."/>
        </authorList>
    </citation>
    <scope>NUCLEOTIDE SEQUENCE [LARGE SCALE GENOMIC DNA]</scope>
    <source>
        <strain evidence="3 4">H219</strain>
    </source>
</reference>
<dbReference type="NCBIfam" id="TIGR02605">
    <property type="entry name" value="CxxC_CxxC_SSSS"/>
    <property type="match status" value="1"/>
</dbReference>
<gene>
    <name evidence="3" type="ORF">EIL87_21470</name>
</gene>
<proteinExistence type="predicted"/>
<protein>
    <submittedName>
        <fullName evidence="3">Zinc ribbon domain-containing protein</fullName>
    </submittedName>
</protein>
<dbReference type="OrthoDB" id="9792898at2"/>
<dbReference type="Pfam" id="PF09723">
    <property type="entry name" value="Zn_ribbon_8"/>
    <property type="match status" value="1"/>
</dbReference>
<evidence type="ECO:0000259" key="2">
    <source>
        <dbReference type="SMART" id="SM00834"/>
    </source>
</evidence>
<dbReference type="AlphaFoldDB" id="A0A3R8P1B9"/>
<evidence type="ECO:0000313" key="3">
    <source>
        <dbReference type="EMBL" id="RRO14296.1"/>
    </source>
</evidence>
<feature type="domain" description="Putative regulatory protein FmdB zinc ribbon" evidence="2">
    <location>
        <begin position="1"/>
        <end position="40"/>
    </location>
</feature>
<accession>A0A3R8P1B9</accession>